<dbReference type="AlphaFoldDB" id="A0A8C6SYB4"/>
<dbReference type="Pfam" id="PF08517">
    <property type="entry name" value="AXH"/>
    <property type="match status" value="1"/>
</dbReference>
<dbReference type="GO" id="GO:0005634">
    <property type="term" value="C:nucleus"/>
    <property type="evidence" value="ECO:0007669"/>
    <property type="project" value="UniProtKB-SubCell"/>
</dbReference>
<dbReference type="PROSITE" id="PS51148">
    <property type="entry name" value="AXH"/>
    <property type="match status" value="1"/>
</dbReference>
<keyword evidence="6" id="KW-0238">DNA-binding</keyword>
<evidence type="ECO:0000259" key="10">
    <source>
        <dbReference type="PROSITE" id="PS51148"/>
    </source>
</evidence>
<evidence type="ECO:0000256" key="3">
    <source>
        <dbReference type="ARBA" id="ARBA00022491"/>
    </source>
</evidence>
<dbReference type="PANTHER" id="PTHR13392">
    <property type="entry name" value="ATAXIN 1"/>
    <property type="match status" value="1"/>
</dbReference>
<dbReference type="SMART" id="SM00536">
    <property type="entry name" value="AXH"/>
    <property type="match status" value="1"/>
</dbReference>
<dbReference type="InterPro" id="IPR036096">
    <property type="entry name" value="Ataxin_AXH_dom_sf"/>
</dbReference>
<dbReference type="Gene3D" id="2.170.16.10">
    <property type="entry name" value="Hedgehog/Intein (Hint) domain"/>
    <property type="match status" value="1"/>
</dbReference>
<sequence length="579" mass="61758">MKPAQERNQECLPPKKRDLLVTNSGAGVTGGGASGSAVGEDEVVSFQNSAANTQAQGGAKSGEWLRAQPALHYSAESSDSIPAVPIDHYSMLYKVALPSVTYSQSSLHPVLSHISPAYTVHSPLLQHPGLPYPHPLGYAQIPHSSLQFVSSPYALPYALPPGFVPGSLVSPPGSLPQSHAVSHLVPYPSVVQEGVVSPPPQPQVAAHTFAKVPASGVSLMLPSEQAPQQHLGSILPGAELGSRGAPVQQVVSRFVSNVGRKEVSFAPLNLSQSTPRSKDVHVESTEGVCGRGLHPAQSVSDSRMCSVQQQPVPSGHAVVMANGQPVLIPLEYTAQHPSNTLQQQYPAQVNNDMPNHSPVTSSTPSHFMKGAIIQLATGELKRVEDLQTQDFVRSAELSGGLKIDSSMVVNIHASQQRPGLVSLHFTVGEQQSKVTIDVPPEHPFFVFGQGWSSCSPERTAQLYGLPSHHLQVGDVCVSITLQQQEQNQATPGPTHQLMGPPAVQQARPHSHFRIDRIHRDEGTAAGQTGASLRRWSSPSLQRFSVKGDDNPQPPMNTARPSFIPQEVKLSIEGRSNAGK</sequence>
<dbReference type="PANTHER" id="PTHR13392:SF6">
    <property type="entry name" value="ATAXIN-1-LIKE"/>
    <property type="match status" value="1"/>
</dbReference>
<keyword evidence="5" id="KW-0805">Transcription regulation</keyword>
<dbReference type="InterPro" id="IPR043404">
    <property type="entry name" value="ATAXIN1-like"/>
</dbReference>
<comment type="similarity">
    <text evidence="2">Belongs to the ATXN1 family.</text>
</comment>
<reference evidence="11" key="1">
    <citation type="submission" date="2025-08" db="UniProtKB">
        <authorList>
            <consortium name="Ensembl"/>
        </authorList>
    </citation>
    <scope>IDENTIFICATION</scope>
</reference>
<protein>
    <submittedName>
        <fullName evidence="11">Ataxin 1-like</fullName>
    </submittedName>
</protein>
<keyword evidence="3" id="KW-0678">Repressor</keyword>
<feature type="region of interest" description="Disordered" evidence="9">
    <location>
        <begin position="520"/>
        <end position="579"/>
    </location>
</feature>
<dbReference type="InterPro" id="IPR003652">
    <property type="entry name" value="Ataxin_AXH_dom"/>
</dbReference>
<feature type="compositionally biased region" description="Polar residues" evidence="9">
    <location>
        <begin position="525"/>
        <end position="542"/>
    </location>
</feature>
<dbReference type="Pfam" id="PF12547">
    <property type="entry name" value="ATXN-1_C"/>
    <property type="match status" value="1"/>
</dbReference>
<keyword evidence="7" id="KW-0804">Transcription</keyword>
<dbReference type="GO" id="GO:0006355">
    <property type="term" value="P:regulation of DNA-templated transcription"/>
    <property type="evidence" value="ECO:0007669"/>
    <property type="project" value="InterPro"/>
</dbReference>
<evidence type="ECO:0000313" key="11">
    <source>
        <dbReference type="Ensembl" id="ENSNMLP00000013512.1"/>
    </source>
</evidence>
<dbReference type="SUPFAM" id="SSF102031">
    <property type="entry name" value="AXH domain"/>
    <property type="match status" value="1"/>
</dbReference>
<evidence type="ECO:0000256" key="1">
    <source>
        <dbReference type="ARBA" id="ARBA00004123"/>
    </source>
</evidence>
<dbReference type="GO" id="GO:0003723">
    <property type="term" value="F:RNA binding"/>
    <property type="evidence" value="ECO:0007669"/>
    <property type="project" value="InterPro"/>
</dbReference>
<feature type="compositionally biased region" description="Basic and acidic residues" evidence="9">
    <location>
        <begin position="1"/>
        <end position="19"/>
    </location>
</feature>
<organism evidence="11 12">
    <name type="scientific">Neogobius melanostomus</name>
    <name type="common">round goby</name>
    <dbReference type="NCBI Taxonomy" id="47308"/>
    <lineage>
        <taxon>Eukaryota</taxon>
        <taxon>Metazoa</taxon>
        <taxon>Chordata</taxon>
        <taxon>Craniata</taxon>
        <taxon>Vertebrata</taxon>
        <taxon>Euteleostomi</taxon>
        <taxon>Actinopterygii</taxon>
        <taxon>Neopterygii</taxon>
        <taxon>Teleostei</taxon>
        <taxon>Neoteleostei</taxon>
        <taxon>Acanthomorphata</taxon>
        <taxon>Gobiaria</taxon>
        <taxon>Gobiiformes</taxon>
        <taxon>Gobioidei</taxon>
        <taxon>Gobiidae</taxon>
        <taxon>Benthophilinae</taxon>
        <taxon>Neogobiini</taxon>
        <taxon>Neogobius</taxon>
    </lineage>
</organism>
<evidence type="ECO:0000256" key="4">
    <source>
        <dbReference type="ARBA" id="ARBA00022553"/>
    </source>
</evidence>
<dbReference type="GO" id="GO:0003677">
    <property type="term" value="F:DNA binding"/>
    <property type="evidence" value="ECO:0007669"/>
    <property type="project" value="UniProtKB-KW"/>
</dbReference>
<dbReference type="Proteomes" id="UP000694523">
    <property type="component" value="Unplaced"/>
</dbReference>
<comment type="subcellular location">
    <subcellularLocation>
        <location evidence="1">Nucleus</location>
    </subcellularLocation>
</comment>
<dbReference type="Ensembl" id="ENSNMLT00000015205.1">
    <property type="protein sequence ID" value="ENSNMLP00000013512.1"/>
    <property type="gene ID" value="ENSNMLG00000009003.1"/>
</dbReference>
<keyword evidence="8" id="KW-0539">Nucleus</keyword>
<evidence type="ECO:0000313" key="12">
    <source>
        <dbReference type="Proteomes" id="UP000694523"/>
    </source>
</evidence>
<evidence type="ECO:0000256" key="6">
    <source>
        <dbReference type="ARBA" id="ARBA00023125"/>
    </source>
</evidence>
<evidence type="ECO:0000256" key="7">
    <source>
        <dbReference type="ARBA" id="ARBA00023163"/>
    </source>
</evidence>
<evidence type="ECO:0000256" key="2">
    <source>
        <dbReference type="ARBA" id="ARBA00007348"/>
    </source>
</evidence>
<dbReference type="InterPro" id="IPR020997">
    <property type="entry name" value="Ataxin-1_N"/>
</dbReference>
<evidence type="ECO:0000256" key="8">
    <source>
        <dbReference type="ARBA" id="ARBA00023242"/>
    </source>
</evidence>
<proteinExistence type="inferred from homology"/>
<feature type="domain" description="AXH" evidence="10">
    <location>
        <begin position="355"/>
        <end position="487"/>
    </location>
</feature>
<name>A0A8C6SYB4_9GOBI</name>
<accession>A0A8C6SYB4</accession>
<evidence type="ECO:0000256" key="5">
    <source>
        <dbReference type="ARBA" id="ARBA00023015"/>
    </source>
</evidence>
<feature type="region of interest" description="Disordered" evidence="9">
    <location>
        <begin position="1"/>
        <end position="39"/>
    </location>
</feature>
<keyword evidence="12" id="KW-1185">Reference proteome</keyword>
<keyword evidence="4" id="KW-0597">Phosphoprotein</keyword>
<evidence type="ECO:0000256" key="9">
    <source>
        <dbReference type="SAM" id="MobiDB-lite"/>
    </source>
</evidence>
<reference evidence="11" key="2">
    <citation type="submission" date="2025-09" db="UniProtKB">
        <authorList>
            <consortium name="Ensembl"/>
        </authorList>
    </citation>
    <scope>IDENTIFICATION</scope>
</reference>